<dbReference type="STRING" id="1774273.LPB03_12915"/>
<dbReference type="AlphaFoldDB" id="A0A1B8TTN5"/>
<name>A0A1B8TTN5_9FLAO</name>
<evidence type="ECO:0000259" key="1">
    <source>
        <dbReference type="Pfam" id="PF00534"/>
    </source>
</evidence>
<sequence>MKKVLIHTHFHKRKTGVTRSVENVLPFFVDEFETYVYGSNIDGIQISTSKLKKLLFSSDVKTIVHCHRNNELMRMLFYRLLGAKFLLVATRHAETKPSKLTLFLLKKADKVITLIKSMSNNLGIDNTIVGHGVKVHEFVPNPAKKLPKISQKNIILNAGRIRKAKGQLVLLEAAKILVNHKNWALVLVGKIDKPEFSEELKAIVKKHQLEKQVYFIDETREIISYFQAAKIVVAPSFSEGFSLVTAEAMSCECSVIATKNVGVHSEIITNNKNGYLFEAGNVAELETLLSKSIEGEIPHLGKEARVEILQNWSAKKEAESLMEIYKA</sequence>
<dbReference type="Pfam" id="PF00534">
    <property type="entry name" value="Glycos_transf_1"/>
    <property type="match status" value="1"/>
</dbReference>
<dbReference type="Gene3D" id="3.40.50.2000">
    <property type="entry name" value="Glycogen Phosphorylase B"/>
    <property type="match status" value="2"/>
</dbReference>
<gene>
    <name evidence="2" type="ORF">LPB3_12930</name>
</gene>
<dbReference type="KEGG" id="pob:LPB03_12915"/>
<dbReference type="CDD" id="cd03801">
    <property type="entry name" value="GT4_PimA-like"/>
    <property type="match status" value="1"/>
</dbReference>
<evidence type="ECO:0000313" key="2">
    <source>
        <dbReference type="EMBL" id="OBY63027.1"/>
    </source>
</evidence>
<evidence type="ECO:0000313" key="3">
    <source>
        <dbReference type="Proteomes" id="UP000092584"/>
    </source>
</evidence>
<dbReference type="GO" id="GO:0016757">
    <property type="term" value="F:glycosyltransferase activity"/>
    <property type="evidence" value="ECO:0007669"/>
    <property type="project" value="InterPro"/>
</dbReference>
<dbReference type="PANTHER" id="PTHR12526">
    <property type="entry name" value="GLYCOSYLTRANSFERASE"/>
    <property type="match status" value="1"/>
</dbReference>
<comment type="caution">
    <text evidence="2">The sequence shown here is derived from an EMBL/GenBank/DDBJ whole genome shotgun (WGS) entry which is preliminary data.</text>
</comment>
<organism evidence="2 3">
    <name type="scientific">Polaribacter vadi</name>
    <dbReference type="NCBI Taxonomy" id="1774273"/>
    <lineage>
        <taxon>Bacteria</taxon>
        <taxon>Pseudomonadati</taxon>
        <taxon>Bacteroidota</taxon>
        <taxon>Flavobacteriia</taxon>
        <taxon>Flavobacteriales</taxon>
        <taxon>Flavobacteriaceae</taxon>
    </lineage>
</organism>
<keyword evidence="3" id="KW-1185">Reference proteome</keyword>
<dbReference type="Proteomes" id="UP000092584">
    <property type="component" value="Unassembled WGS sequence"/>
</dbReference>
<accession>A0A1B8TTN5</accession>
<proteinExistence type="predicted"/>
<feature type="domain" description="Glycosyl transferase family 1" evidence="1">
    <location>
        <begin position="144"/>
        <end position="296"/>
    </location>
</feature>
<dbReference type="SUPFAM" id="SSF53756">
    <property type="entry name" value="UDP-Glycosyltransferase/glycogen phosphorylase"/>
    <property type="match status" value="1"/>
</dbReference>
<protein>
    <submittedName>
        <fullName evidence="2">Lipopolysaccharide biosynthesis protein</fullName>
    </submittedName>
</protein>
<dbReference type="EMBL" id="LSFM01000023">
    <property type="protein sequence ID" value="OBY63027.1"/>
    <property type="molecule type" value="Genomic_DNA"/>
</dbReference>
<dbReference type="InterPro" id="IPR001296">
    <property type="entry name" value="Glyco_trans_1"/>
</dbReference>
<reference evidence="3" key="1">
    <citation type="submission" date="2016-02" db="EMBL/GenBank/DDBJ databases">
        <authorList>
            <person name="Shin S.-K."/>
            <person name="Yi H."/>
            <person name="Kim E."/>
        </authorList>
    </citation>
    <scope>NUCLEOTIDE SEQUENCE [LARGE SCALE GENOMIC DNA]</scope>
    <source>
        <strain evidence="3">LPB0003</strain>
    </source>
</reference>
<dbReference type="OrthoDB" id="7560678at2"/>
<dbReference type="RefSeq" id="WP_065320004.1">
    <property type="nucleotide sequence ID" value="NZ_CP017477.1"/>
</dbReference>